<organism evidence="5 6">
    <name type="scientific">Janthinobacterium agaricidamnosum</name>
    <dbReference type="NCBI Taxonomy" id="55508"/>
    <lineage>
        <taxon>Bacteria</taxon>
        <taxon>Pseudomonadati</taxon>
        <taxon>Pseudomonadota</taxon>
        <taxon>Betaproteobacteria</taxon>
        <taxon>Burkholderiales</taxon>
        <taxon>Oxalobacteraceae</taxon>
        <taxon>Janthinobacterium</taxon>
    </lineage>
</organism>
<dbReference type="InterPro" id="IPR018060">
    <property type="entry name" value="HTH_AraC"/>
</dbReference>
<dbReference type="Gene3D" id="1.10.10.60">
    <property type="entry name" value="Homeodomain-like"/>
    <property type="match status" value="1"/>
</dbReference>
<keyword evidence="1" id="KW-0805">Transcription regulation</keyword>
<evidence type="ECO:0000313" key="6">
    <source>
        <dbReference type="Proteomes" id="UP000279594"/>
    </source>
</evidence>
<name>A0A3G2E960_9BURK</name>
<accession>A0A3G2E960</accession>
<dbReference type="Pfam" id="PF12833">
    <property type="entry name" value="HTH_18"/>
    <property type="match status" value="1"/>
</dbReference>
<gene>
    <name evidence="5" type="ORF">D9M09_07760</name>
</gene>
<dbReference type="Proteomes" id="UP000279594">
    <property type="component" value="Chromosome"/>
</dbReference>
<evidence type="ECO:0000256" key="1">
    <source>
        <dbReference type="ARBA" id="ARBA00023015"/>
    </source>
</evidence>
<dbReference type="EMBL" id="CP033019">
    <property type="protein sequence ID" value="AYM75715.1"/>
    <property type="molecule type" value="Genomic_DNA"/>
</dbReference>
<dbReference type="PROSITE" id="PS01124">
    <property type="entry name" value="HTH_ARAC_FAMILY_2"/>
    <property type="match status" value="1"/>
</dbReference>
<feature type="domain" description="HTH araC/xylS-type" evidence="4">
    <location>
        <begin position="248"/>
        <end position="346"/>
    </location>
</feature>
<dbReference type="GO" id="GO:0000976">
    <property type="term" value="F:transcription cis-regulatory region binding"/>
    <property type="evidence" value="ECO:0007669"/>
    <property type="project" value="TreeGrafter"/>
</dbReference>
<keyword evidence="3" id="KW-0804">Transcription</keyword>
<dbReference type="PANTHER" id="PTHR47894:SF1">
    <property type="entry name" value="HTH-TYPE TRANSCRIPTIONAL REGULATOR VQSM"/>
    <property type="match status" value="1"/>
</dbReference>
<sequence>MTSTDGRVAGAYLLPLLEAAGAHGIDSVTLAQAAGVAPHGLEASAPGMGLAARDYVRLLDAGALLAGDAHFGLHVGQRVRMGTYSAYGLILLSCSNVGQALEQTARYERLAHDLGRSTLQRDGAIAHYRWASNYPGASRHLVDSVFAGVKVCGDWLAGMPLPPARLAFTHDGGGDLLRHAAHRDEYVRVLGSLPAFNAAANTATFDAQLLDWPVPNADISLYPVLCQHAEQLLAQRQAAADTGAGIDAQVHAAIVAGLRQGSARLATVAAALAVTPRTLQRKLADAGTSFQAVLDQARYGLARDYLREPDLSLVDIAFLLGYQEQSAFNHAFRVWAGTNPGAWRLQQLQEKQAGLQACAGHA</sequence>
<dbReference type="SUPFAM" id="SSF46689">
    <property type="entry name" value="Homeodomain-like"/>
    <property type="match status" value="1"/>
</dbReference>
<evidence type="ECO:0000256" key="3">
    <source>
        <dbReference type="ARBA" id="ARBA00023163"/>
    </source>
</evidence>
<keyword evidence="6" id="KW-1185">Reference proteome</keyword>
<dbReference type="SMART" id="SM00342">
    <property type="entry name" value="HTH_ARAC"/>
    <property type="match status" value="1"/>
</dbReference>
<evidence type="ECO:0000259" key="4">
    <source>
        <dbReference type="PROSITE" id="PS01124"/>
    </source>
</evidence>
<keyword evidence="2" id="KW-0238">DNA-binding</keyword>
<evidence type="ECO:0000313" key="5">
    <source>
        <dbReference type="EMBL" id="AYM75715.1"/>
    </source>
</evidence>
<dbReference type="Pfam" id="PF12625">
    <property type="entry name" value="Arabinose_bd"/>
    <property type="match status" value="1"/>
</dbReference>
<reference evidence="5 6" key="1">
    <citation type="submission" date="2018-10" db="EMBL/GenBank/DDBJ databases">
        <title>Effects of UV and annual dynamics of microbial communities in freshwater RAS systems.</title>
        <authorList>
            <person name="Bekkelund A.K."/>
            <person name="Hansen B.R."/>
            <person name="Stokken H."/>
            <person name="Eriksen B.F."/>
            <person name="Kashulin N.A."/>
        </authorList>
    </citation>
    <scope>NUCLEOTIDE SEQUENCE [LARGE SCALE GENOMIC DNA]</scope>
    <source>
        <strain evidence="5 6">BHSEK</strain>
    </source>
</reference>
<dbReference type="InterPro" id="IPR032687">
    <property type="entry name" value="AraC-type_N"/>
</dbReference>
<protein>
    <submittedName>
        <fullName evidence="5">AraC family transcriptional regulator</fullName>
    </submittedName>
</protein>
<dbReference type="InterPro" id="IPR009057">
    <property type="entry name" value="Homeodomain-like_sf"/>
</dbReference>
<dbReference type="PANTHER" id="PTHR47894">
    <property type="entry name" value="HTH-TYPE TRANSCRIPTIONAL REGULATOR GADX"/>
    <property type="match status" value="1"/>
</dbReference>
<dbReference type="AlphaFoldDB" id="A0A3G2E960"/>
<evidence type="ECO:0000256" key="2">
    <source>
        <dbReference type="ARBA" id="ARBA00023125"/>
    </source>
</evidence>
<dbReference type="RefSeq" id="WP_121668983.1">
    <property type="nucleotide sequence ID" value="NZ_CP033019.1"/>
</dbReference>
<dbReference type="GO" id="GO:0005829">
    <property type="term" value="C:cytosol"/>
    <property type="evidence" value="ECO:0007669"/>
    <property type="project" value="TreeGrafter"/>
</dbReference>
<dbReference type="GO" id="GO:0003700">
    <property type="term" value="F:DNA-binding transcription factor activity"/>
    <property type="evidence" value="ECO:0007669"/>
    <property type="project" value="InterPro"/>
</dbReference>
<proteinExistence type="predicted"/>